<evidence type="ECO:0000313" key="4">
    <source>
        <dbReference type="Proteomes" id="UP000007494"/>
    </source>
</evidence>
<feature type="region of interest" description="Disordered" evidence="1">
    <location>
        <begin position="474"/>
        <end position="493"/>
    </location>
</feature>
<reference evidence="2" key="1">
    <citation type="submission" date="2011-02" db="EMBL/GenBank/DDBJ databases">
        <authorList>
            <person name="Aslett M."/>
        </authorList>
    </citation>
    <scope>NUCLEOTIDE SEQUENCE</scope>
    <source>
        <strain evidence="2">Liverpool</strain>
    </source>
</reference>
<dbReference type="OMA" id="SARCWES"/>
<name>F0VIQ6_NEOCL</name>
<dbReference type="EMBL" id="FR823390">
    <property type="protein sequence ID" value="CBZ53617.1"/>
    <property type="molecule type" value="Genomic_DNA"/>
</dbReference>
<evidence type="ECO:0000313" key="2">
    <source>
        <dbReference type="EMBL" id="CBZ53617.1"/>
    </source>
</evidence>
<evidence type="ECO:0000256" key="1">
    <source>
        <dbReference type="SAM" id="MobiDB-lite"/>
    </source>
</evidence>
<dbReference type="VEuPathDB" id="ToxoDB:NCLIV_034040"/>
<sequence>METRTRDDDAVPAQMLAGSHTVTPELVFVAEPDDMNPLDGGRGRGGVLHLNSGDSPRSQERVAPGRLLVSSKREELPVPITSSAQPQEGTDASGDESAWSDASSDAEPVSLMTPTRDWKPKGVGMKLSVSRCRVSQEGSLLKARGTGILLSQLEAEGRNGAYESVGFETRNHEQLGTGPPAHTPEKAGEAVGIPAAAWDRPRTASSGKKLQNLAARTTASRLARRRGVPGTKKTVAAKRLFDDNEEGGQRTLRQTRGAVSRAAGASAFKNRRGRRRVAEGAAIFMDSEKEYSWMRQAYLKHRASDYADDLFDSLGLLSADDFLDKEMDRDALLLDYDDSLLDDEEDLFFPGDPADSRFCLPDGCIPSAGRRHDGRVSGISSLREEKSLRELEKDEEDATTWAVVRQMMGSLGVRDWAGFLQIQAEFWLYSSAHRQALITATAAERFLREEEGKKAGGAEARKARETLRQEVERNESARAVQTAGACDQGDPQARAATPVHSRADMTPALAVKTVAACALRQFDRSGEYLRQLRARDLAVLSEPLQAYLEEAVHFLAENTNPSFPSATPPVPRV</sequence>
<gene>
    <name evidence="3" type="ORF">BN1204_034040</name>
    <name evidence="2" type="ORF">NCLIV_034040</name>
</gene>
<protein>
    <submittedName>
        <fullName evidence="2">Uncharacterized protein</fullName>
    </submittedName>
</protein>
<feature type="compositionally biased region" description="Polar residues" evidence="1">
    <location>
        <begin position="80"/>
        <end position="90"/>
    </location>
</feature>
<accession>F0VIQ6</accession>
<proteinExistence type="predicted"/>
<evidence type="ECO:0000313" key="3">
    <source>
        <dbReference type="EMBL" id="CEL67608.1"/>
    </source>
</evidence>
<dbReference type="EMBL" id="LN714483">
    <property type="protein sequence ID" value="CEL67608.1"/>
    <property type="molecule type" value="Genomic_DNA"/>
</dbReference>
<dbReference type="AlphaFoldDB" id="F0VIQ6"/>
<dbReference type="GeneID" id="13443028"/>
<dbReference type="RefSeq" id="XP_003883649.1">
    <property type="nucleotide sequence ID" value="XM_003883600.1"/>
</dbReference>
<dbReference type="eggNOG" id="ENOG502QZ41">
    <property type="taxonomic scope" value="Eukaryota"/>
</dbReference>
<organism evidence="2 4">
    <name type="scientific">Neospora caninum (strain Liverpool)</name>
    <dbReference type="NCBI Taxonomy" id="572307"/>
    <lineage>
        <taxon>Eukaryota</taxon>
        <taxon>Sar</taxon>
        <taxon>Alveolata</taxon>
        <taxon>Apicomplexa</taxon>
        <taxon>Conoidasida</taxon>
        <taxon>Coccidia</taxon>
        <taxon>Eucoccidiorida</taxon>
        <taxon>Eimeriorina</taxon>
        <taxon>Sarcocystidae</taxon>
        <taxon>Neospora</taxon>
    </lineage>
</organism>
<dbReference type="InParanoid" id="F0VIQ6"/>
<reference evidence="3" key="4">
    <citation type="journal article" date="2015" name="PLoS ONE">
        <title>Comprehensive Evaluation of Toxoplasma gondii VEG and Neospora caninum LIV Genomes with Tachyzoite Stage Transcriptome and Proteome Defines Novel Transcript Features.</title>
        <authorList>
            <person name="Ramaprasad A."/>
            <person name="Mourier T."/>
            <person name="Naeem R."/>
            <person name="Malas T.B."/>
            <person name="Moussa E."/>
            <person name="Panigrahi A."/>
            <person name="Vermont S.J."/>
            <person name="Otto T.D."/>
            <person name="Wastling J."/>
            <person name="Pain A."/>
        </authorList>
    </citation>
    <scope>NUCLEOTIDE SEQUENCE</scope>
    <source>
        <strain evidence="3">Liverpool</strain>
    </source>
</reference>
<dbReference type="Proteomes" id="UP000007494">
    <property type="component" value="Chromosome VIII"/>
</dbReference>
<reference evidence="2" key="2">
    <citation type="submission" date="2011-03" db="EMBL/GenBank/DDBJ databases">
        <title>Comparative genomics and transcriptomics of Neospora caninum and Toxoplasma gondii.</title>
        <authorList>
            <person name="Reid A.J."/>
            <person name="Sohal A."/>
            <person name="Harris D."/>
            <person name="Quail M."/>
            <person name="Sanders M."/>
            <person name="Berriman M."/>
            <person name="Wastling J.M."/>
            <person name="Pain A."/>
        </authorList>
    </citation>
    <scope>NUCLEOTIDE SEQUENCE</scope>
    <source>
        <strain evidence="2">Liverpool</strain>
    </source>
</reference>
<feature type="region of interest" description="Disordered" evidence="1">
    <location>
        <begin position="32"/>
        <end position="117"/>
    </location>
</feature>
<feature type="compositionally biased region" description="Low complexity" evidence="1">
    <location>
        <begin position="91"/>
        <end position="106"/>
    </location>
</feature>
<dbReference type="OrthoDB" id="331383at2759"/>
<keyword evidence="4" id="KW-1185">Reference proteome</keyword>
<reference evidence="4" key="3">
    <citation type="journal article" date="2012" name="PLoS Pathog.">
        <title>Comparative genomics of the apicomplexan parasites Toxoplasma gondii and Neospora caninum: Coccidia differing in host range and transmission strategy.</title>
        <authorList>
            <person name="Reid A.J."/>
            <person name="Vermont S.J."/>
            <person name="Cotton J.A."/>
            <person name="Harris D."/>
            <person name="Hill-Cawthorne G.A."/>
            <person name="Konen-Waisman S."/>
            <person name="Latham S.M."/>
            <person name="Mourier T."/>
            <person name="Norton R."/>
            <person name="Quail M.A."/>
            <person name="Sanders M."/>
            <person name="Shanmugam D."/>
            <person name="Sohal A."/>
            <person name="Wasmuth J.D."/>
            <person name="Brunk B."/>
            <person name="Grigg M.E."/>
            <person name="Howard J.C."/>
            <person name="Parkinson J."/>
            <person name="Roos D.S."/>
            <person name="Trees A.J."/>
            <person name="Berriman M."/>
            <person name="Pain A."/>
            <person name="Wastling J.M."/>
        </authorList>
    </citation>
    <scope>NUCLEOTIDE SEQUENCE [LARGE SCALE GENOMIC DNA]</scope>
    <source>
        <strain evidence="4">Liverpool</strain>
    </source>
</reference>